<dbReference type="InParanoid" id="M3Y7V9"/>
<feature type="domain" description="AIG1-type G" evidence="4">
    <location>
        <begin position="368"/>
        <end position="568"/>
    </location>
</feature>
<dbReference type="PANTHER" id="PTHR10903">
    <property type="entry name" value="GTPASE, IMAP FAMILY MEMBER-RELATED"/>
    <property type="match status" value="1"/>
</dbReference>
<dbReference type="Pfam" id="PF04548">
    <property type="entry name" value="AIG1"/>
    <property type="match status" value="3"/>
</dbReference>
<evidence type="ECO:0000256" key="1">
    <source>
        <dbReference type="ARBA" id="ARBA00008535"/>
    </source>
</evidence>
<dbReference type="STRING" id="9669.ENSMPUP00000007416"/>
<proteinExistence type="inferred from homology"/>
<dbReference type="Gene3D" id="3.40.50.300">
    <property type="entry name" value="P-loop containing nucleotide triphosphate hydrolases"/>
    <property type="match status" value="3"/>
</dbReference>
<accession>M3Y7V9</accession>
<evidence type="ECO:0000313" key="5">
    <source>
        <dbReference type="Ensembl" id="ENSMPUP00000007416.1"/>
    </source>
</evidence>
<dbReference type="Ensembl" id="ENSMPUT00000007536.1">
    <property type="protein sequence ID" value="ENSMPUP00000007416.1"/>
    <property type="gene ID" value="ENSMPUG00000007472.1"/>
</dbReference>
<dbReference type="InterPro" id="IPR027417">
    <property type="entry name" value="P-loop_NTPase"/>
</dbReference>
<keyword evidence="3" id="KW-0342">GTP-binding</keyword>
<dbReference type="PANTHER" id="PTHR10903:SF73">
    <property type="entry name" value="GTPASE IMAP FAMILY MEMBER 8"/>
    <property type="match status" value="1"/>
</dbReference>
<name>M3Y7V9_MUSPF</name>
<feature type="domain" description="AIG1-type G" evidence="4">
    <location>
        <begin position="185"/>
        <end position="367"/>
    </location>
</feature>
<reference evidence="5" key="1">
    <citation type="submission" date="2024-06" db="UniProtKB">
        <authorList>
            <consortium name="Ensembl"/>
        </authorList>
    </citation>
    <scope>IDENTIFICATION</scope>
</reference>
<dbReference type="GO" id="GO:0005783">
    <property type="term" value="C:endoplasmic reticulum"/>
    <property type="evidence" value="ECO:0007669"/>
    <property type="project" value="TreeGrafter"/>
</dbReference>
<dbReference type="InterPro" id="IPR006703">
    <property type="entry name" value="G_AIG1"/>
</dbReference>
<dbReference type="GO" id="GO:0005525">
    <property type="term" value="F:GTP binding"/>
    <property type="evidence" value="ECO:0007669"/>
    <property type="project" value="UniProtKB-KW"/>
</dbReference>
<dbReference type="eggNOG" id="ENOG502RB0C">
    <property type="taxonomic scope" value="Eukaryota"/>
</dbReference>
<keyword evidence="2" id="KW-0547">Nucleotide-binding</keyword>
<evidence type="ECO:0000256" key="2">
    <source>
        <dbReference type="ARBA" id="ARBA00022741"/>
    </source>
</evidence>
<sequence>EGKFVVIDTSDIFYSISCAKDKQRNIESCLELHVLLLVIAISCYKAEDKEAVTGIHELFGADAKKYIITVFTQEDDLEFDALQAYVSGEGYLPELAENCGGQNCALTNGASEEEWPIRNESHEFVHELTSSARLHHPPLLPSWRSSRGHQQDYMNEATTRRGTSHTGRQEEKLLQAPGCELNPGPPELKVLLVGKCGAGKSAAGNSLLRNRVFKTEFSEGSATQRFVSVSRIWRERKAVITDAPDISSSRDLKAELQRPALGCPLALLLVMPLGSFTEKDEAVLDATRRFGDKFVKYLIILSTRKEDLGDQNLRMFLKHRNKALYHLTDVCSDRYFVFNWEEEQSQADELLQTGTSVLHHHHTKQRESETLSTVLVGRSGTGKSATGNTILGDLDFHRGDLVVPEQQEDGGRLQVVVVDTPSLYLTTSAEGGLSQLEEEVRGCLSCCEEGNKVLVLVFQLGWFTQEDKRAVKDLESIFGEEVHNVLFTWKEDLESGDEEYVQNTDNKTLKNIIKRCVWEGRVCASNNREMGQTRENQATDLLEMADKLIKSHGGQGPHEWEKVSKIIKNAQELRNAQDLLKNLKEILS</sequence>
<comment type="similarity">
    <text evidence="1">Belongs to the TRAFAC class TrmE-Era-EngA-EngB-Septin-like GTPase superfamily. AIG1/Toc34/Toc159-like paraseptin GTPase family. IAN subfamily.</text>
</comment>
<dbReference type="GeneTree" id="ENSGT00940000162462"/>
<protein>
    <recommendedName>
        <fullName evidence="4">AIG1-type G domain-containing protein</fullName>
    </recommendedName>
</protein>
<evidence type="ECO:0000259" key="4">
    <source>
        <dbReference type="PROSITE" id="PS51720"/>
    </source>
</evidence>
<dbReference type="AlphaFoldDB" id="M3Y7V9"/>
<dbReference type="OMA" id="CIFREKE"/>
<dbReference type="PROSITE" id="PS51720">
    <property type="entry name" value="G_AIG1"/>
    <property type="match status" value="2"/>
</dbReference>
<organism evidence="5">
    <name type="scientific">Mustela putorius furo</name>
    <name type="common">European domestic ferret</name>
    <name type="synonym">Mustela furo</name>
    <dbReference type="NCBI Taxonomy" id="9669"/>
    <lineage>
        <taxon>Eukaryota</taxon>
        <taxon>Metazoa</taxon>
        <taxon>Chordata</taxon>
        <taxon>Craniata</taxon>
        <taxon>Vertebrata</taxon>
        <taxon>Euteleostomi</taxon>
        <taxon>Mammalia</taxon>
        <taxon>Eutheria</taxon>
        <taxon>Laurasiatheria</taxon>
        <taxon>Carnivora</taxon>
        <taxon>Caniformia</taxon>
        <taxon>Musteloidea</taxon>
        <taxon>Mustelidae</taxon>
        <taxon>Mustelinae</taxon>
        <taxon>Mustela</taxon>
    </lineage>
</organism>
<dbReference type="SUPFAM" id="SSF52540">
    <property type="entry name" value="P-loop containing nucleoside triphosphate hydrolases"/>
    <property type="match status" value="2"/>
</dbReference>
<dbReference type="EMBL" id="AEYP01064778">
    <property type="status" value="NOT_ANNOTATED_CDS"/>
    <property type="molecule type" value="Genomic_DNA"/>
</dbReference>
<evidence type="ECO:0000256" key="3">
    <source>
        <dbReference type="ARBA" id="ARBA00023134"/>
    </source>
</evidence>
<dbReference type="HOGENOM" id="CLU_010468_5_1_1"/>
<dbReference type="InterPro" id="IPR045058">
    <property type="entry name" value="GIMA/IAN/Toc"/>
</dbReference>